<evidence type="ECO:0000313" key="3">
    <source>
        <dbReference type="Proteomes" id="UP001558613"/>
    </source>
</evidence>
<reference evidence="2 3" key="1">
    <citation type="submission" date="2023-09" db="EMBL/GenBank/DDBJ databases">
        <authorList>
            <person name="Wang M."/>
        </authorList>
    </citation>
    <scope>NUCLEOTIDE SEQUENCE [LARGE SCALE GENOMIC DNA]</scope>
    <source>
        <strain evidence="2">GT-2023</strain>
        <tissue evidence="2">Liver</tissue>
    </source>
</reference>
<evidence type="ECO:0000313" key="2">
    <source>
        <dbReference type="EMBL" id="KAL1276889.1"/>
    </source>
</evidence>
<feature type="compositionally biased region" description="Basic residues" evidence="1">
    <location>
        <begin position="19"/>
        <end position="28"/>
    </location>
</feature>
<feature type="region of interest" description="Disordered" evidence="1">
    <location>
        <begin position="132"/>
        <end position="167"/>
    </location>
</feature>
<feature type="region of interest" description="Disordered" evidence="1">
    <location>
        <begin position="1"/>
        <end position="44"/>
    </location>
</feature>
<feature type="compositionally biased region" description="Basic and acidic residues" evidence="1">
    <location>
        <begin position="148"/>
        <end position="167"/>
    </location>
</feature>
<dbReference type="Proteomes" id="UP001558613">
    <property type="component" value="Unassembled WGS sequence"/>
</dbReference>
<evidence type="ECO:0000256" key="1">
    <source>
        <dbReference type="SAM" id="MobiDB-lite"/>
    </source>
</evidence>
<feature type="compositionally biased region" description="Gly residues" evidence="1">
    <location>
        <begin position="29"/>
        <end position="40"/>
    </location>
</feature>
<organism evidence="2 3">
    <name type="scientific">Cirrhinus molitorella</name>
    <name type="common">mud carp</name>
    <dbReference type="NCBI Taxonomy" id="172907"/>
    <lineage>
        <taxon>Eukaryota</taxon>
        <taxon>Metazoa</taxon>
        <taxon>Chordata</taxon>
        <taxon>Craniata</taxon>
        <taxon>Vertebrata</taxon>
        <taxon>Euteleostomi</taxon>
        <taxon>Actinopterygii</taxon>
        <taxon>Neopterygii</taxon>
        <taxon>Teleostei</taxon>
        <taxon>Ostariophysi</taxon>
        <taxon>Cypriniformes</taxon>
        <taxon>Cyprinidae</taxon>
        <taxon>Labeoninae</taxon>
        <taxon>Labeonini</taxon>
        <taxon>Cirrhinus</taxon>
    </lineage>
</organism>
<protein>
    <submittedName>
        <fullName evidence="2">Uncharacterized protein</fullName>
    </submittedName>
</protein>
<comment type="caution">
    <text evidence="2">The sequence shown here is derived from an EMBL/GenBank/DDBJ whole genome shotgun (WGS) entry which is preliminary data.</text>
</comment>
<name>A0ABR3NJ03_9TELE</name>
<dbReference type="EMBL" id="JAYMGO010000003">
    <property type="protein sequence ID" value="KAL1276889.1"/>
    <property type="molecule type" value="Genomic_DNA"/>
</dbReference>
<accession>A0ABR3NJ03</accession>
<keyword evidence="3" id="KW-1185">Reference proteome</keyword>
<proteinExistence type="predicted"/>
<gene>
    <name evidence="2" type="ORF">QQF64_023562</name>
</gene>
<sequence length="167" mass="18192">MDRQGQANGQGEVLPQGRGGRRRRRGGLRMRGGGIGGRGRGAGRHCAVPNEIRATIIDHVINHGPSHMAEAFVYECAAKCASLYSPPPSFKFPQGKQEEAALCCFQTKQSINLPKGPKRDKDAWEARNIILATPTVGNHTPEPQWDCPRSDQVEEAVVHEDTELSTG</sequence>